<dbReference type="PANTHER" id="PTHR24185">
    <property type="entry name" value="CALCIUM-INDEPENDENT PHOSPHOLIPASE A2-GAMMA"/>
    <property type="match status" value="1"/>
</dbReference>
<dbReference type="InterPro" id="IPR016035">
    <property type="entry name" value="Acyl_Trfase/lysoPLipase"/>
</dbReference>
<evidence type="ECO:0000259" key="3">
    <source>
        <dbReference type="Pfam" id="PF00931"/>
    </source>
</evidence>
<organism evidence="4 5">
    <name type="scientific">Fusarium venenatum</name>
    <dbReference type="NCBI Taxonomy" id="56646"/>
    <lineage>
        <taxon>Eukaryota</taxon>
        <taxon>Fungi</taxon>
        <taxon>Dikarya</taxon>
        <taxon>Ascomycota</taxon>
        <taxon>Pezizomycotina</taxon>
        <taxon>Sordariomycetes</taxon>
        <taxon>Hypocreomycetidae</taxon>
        <taxon>Hypocreales</taxon>
        <taxon>Nectriaceae</taxon>
        <taxon>Fusarium</taxon>
    </lineage>
</organism>
<keyword evidence="5" id="KW-1185">Reference proteome</keyword>
<sequence>MDLTKSQDPASGSISSAVQALEGPSIIAIMLGKLGMTVDECIRAYKKVAQQAFTPKSRSIIPGPPNGAFSAKQLEAAIKQTVREHCMDPVCVEQRKRGRDTAGTCPHGEMQFRDDSCTKTALLAITKDNVDTLPTLLKTYDTSASLDGCTAWQVARATSAATTFFKPIKVGRDEIEFIDAGFGYNNPCEILIREAKNQFPERDEMRVLSIGTGLGDVVSIKDTRMSILKALKKMATTSKKVALSLDEQYGASGKYYRFNVERGLDDISLSDWDKSSTISSHTHNYLNENKREIYKFIQSLTQIAKPESAIETHEILVLGETANTIVHSIPFDENYNFTGRESVINTITDKLFKTKGCNRVALLGLGGTGKTQIALHLAHWVKDNVEGCSVFWMPAFSMAGFEQECVQLVKRLRISCTADQDPKEAVQKYLSSGALKRWFMIIDNIDDIEVLLCSTSSKKGILGFLPKHCDGSVLFTTRSRNVALKLTNELVPLSHMEFKEASDLLKRLLVLQNDDTRNEKILTKLLEVLTYLPLAIAQAAAYINLYELPITEYIGLCNNTDPRNIMELFEHSCDDETHNDRSKSAVATTWFVSFDRIRYSNQSAADLLSFMAFIEPKAIPRSILPVFETEQQSLRAINTLKGHGFLSQRGLDPL</sequence>
<dbReference type="InterPro" id="IPR027417">
    <property type="entry name" value="P-loop_NTPase"/>
</dbReference>
<dbReference type="GO" id="GO:0016020">
    <property type="term" value="C:membrane"/>
    <property type="evidence" value="ECO:0007669"/>
    <property type="project" value="TreeGrafter"/>
</dbReference>
<keyword evidence="1" id="KW-0378">Hydrolase</keyword>
<keyword evidence="2" id="KW-0442">Lipid degradation</keyword>
<dbReference type="AlphaFoldDB" id="A0A2L2T5B4"/>
<proteinExistence type="predicted"/>
<dbReference type="SUPFAM" id="SSF52151">
    <property type="entry name" value="FabD/lysophospholipase-like"/>
    <property type="match status" value="1"/>
</dbReference>
<dbReference type="STRING" id="56646.A0A2L2T5B4"/>
<dbReference type="Gene3D" id="3.40.1090.10">
    <property type="entry name" value="Cytosolic phospholipase A2 catalytic domain"/>
    <property type="match status" value="1"/>
</dbReference>
<feature type="domain" description="NB-ARC" evidence="3">
    <location>
        <begin position="341"/>
        <end position="507"/>
    </location>
</feature>
<dbReference type="GO" id="GO:0019369">
    <property type="term" value="P:arachidonate metabolic process"/>
    <property type="evidence" value="ECO:0007669"/>
    <property type="project" value="TreeGrafter"/>
</dbReference>
<dbReference type="Gene3D" id="3.40.50.300">
    <property type="entry name" value="P-loop containing nucleotide triphosphate hydrolases"/>
    <property type="match status" value="1"/>
</dbReference>
<keyword evidence="2" id="KW-0443">Lipid metabolism</keyword>
<dbReference type="SUPFAM" id="SSF52540">
    <property type="entry name" value="P-loop containing nucleoside triphosphate hydrolases"/>
    <property type="match status" value="1"/>
</dbReference>
<protein>
    <recommendedName>
        <fullName evidence="3">NB-ARC domain-containing protein</fullName>
    </recommendedName>
</protein>
<dbReference type="Pfam" id="PF00931">
    <property type="entry name" value="NB-ARC"/>
    <property type="match status" value="1"/>
</dbReference>
<dbReference type="GO" id="GO:0043531">
    <property type="term" value="F:ADP binding"/>
    <property type="evidence" value="ECO:0007669"/>
    <property type="project" value="InterPro"/>
</dbReference>
<dbReference type="InterPro" id="IPR002182">
    <property type="entry name" value="NB-ARC"/>
</dbReference>
<evidence type="ECO:0000256" key="2">
    <source>
        <dbReference type="ARBA" id="ARBA00022963"/>
    </source>
</evidence>
<dbReference type="PANTHER" id="PTHR24185:SF1">
    <property type="entry name" value="CALCIUM-INDEPENDENT PHOSPHOLIPASE A2-GAMMA"/>
    <property type="match status" value="1"/>
</dbReference>
<dbReference type="Proteomes" id="UP000245910">
    <property type="component" value="Chromosome II"/>
</dbReference>
<reference evidence="5" key="1">
    <citation type="submission" date="2014-10" db="EMBL/GenBank/DDBJ databases">
        <authorList>
            <person name="King R."/>
        </authorList>
    </citation>
    <scope>NUCLEOTIDE SEQUENCE [LARGE SCALE GENOMIC DNA]</scope>
    <source>
        <strain evidence="5">A3/5</strain>
    </source>
</reference>
<dbReference type="GO" id="GO:0047499">
    <property type="term" value="F:calcium-independent phospholipase A2 activity"/>
    <property type="evidence" value="ECO:0007669"/>
    <property type="project" value="TreeGrafter"/>
</dbReference>
<evidence type="ECO:0000313" key="5">
    <source>
        <dbReference type="Proteomes" id="UP000245910"/>
    </source>
</evidence>
<name>A0A2L2T5B4_9HYPO</name>
<accession>A0A2L2T5B4</accession>
<evidence type="ECO:0000313" key="4">
    <source>
        <dbReference type="EMBL" id="CEI60191.1"/>
    </source>
</evidence>
<dbReference type="GO" id="GO:0016042">
    <property type="term" value="P:lipid catabolic process"/>
    <property type="evidence" value="ECO:0007669"/>
    <property type="project" value="UniProtKB-KW"/>
</dbReference>
<evidence type="ECO:0000256" key="1">
    <source>
        <dbReference type="ARBA" id="ARBA00022801"/>
    </source>
</evidence>
<dbReference type="EMBL" id="LN649230">
    <property type="protein sequence ID" value="CEI60191.1"/>
    <property type="molecule type" value="Genomic_DNA"/>
</dbReference>